<evidence type="ECO:0000313" key="2">
    <source>
        <dbReference type="EMBL" id="CAE6710231.1"/>
    </source>
</evidence>
<keyword evidence="1" id="KW-0812">Transmembrane</keyword>
<sequence length="946" mass="105221">MWYKKIIDAVSAWLPAVCGAVFFWVISSIGFIYSDEIDALVRAASGDKSKLLLDKSIMYSIWLGAIGVHATIGALAPILGYTLFTTSVTAASRIAPAGGVAALEIGWEKYLRNSIALLVASILGILLSPTTLGLVLALLATSYVAITTAEIFRQGFYLVERPEKYDESARKYLMRQVKNIKLKTSDNHRDHNLEVLNLIFNKNIQRKPSGETLAAKLYIGSAFSETTFIQARPGVINFMISEAASFGCILYRLVDNIPQEIRRGHQAILGVVGSPQVGKISDAPQQASSIAVDQEAITRLQKVLESAIIYASTPDVENLARLPLLATRHVAAVIQEALPAQRPHDAEYGLDVLGQMIDEIALHHGAAAITSDRFRWIYEIPAFFLGQIQGAEINQKFYLRLIISFIRGRLVVWLNCEGMDPMSRAYMSLLGEIIRSNVKDLENESMEVVYIREVPLLAKVDRLGAMVLMERELILCFIDENRIGEKHVRHRISLVKLIKDLVRYSGTLSNKVRVEVIVSVLAVSLYSAESSKSYMSHVEEVIHGFKFDEFEEASFAELMNIFQSSQELVDRWRWDWWELERKGSGAHWMSMTSWITRAAIVALAHVRWRLSYIKDEDLPKEDSLSTAIREIDHGGWLEFLPAQSSRAVSELKRTFLDLLGRRKAIIEAQVEVAPIDLNKVACYGENQVVSIKQEFVPHAAWLHSAGSVSLNLPIQGDGAGISRLLPKDAFVDESVLDIQISLMDNNVGSLLTEFELGQISKVLIENAMGEVAIVDGSGDSIIWNYVADLIKGDCSNILVIGVRVGNFEVYEEVLAAQNSATEKNKKFRFEAISESPGLHKGIIVLDVSRAIEINRAKADASSSALFRDEAPLAEGGVMVEVLEIDKEMRERWLAGLEGAARDEMISKYAQSIVSRIVWKFAVTAIGDEFRVYSISDQKRGQVAMTR</sequence>
<dbReference type="EMBL" id="HG992338">
    <property type="protein sequence ID" value="CAE6710231.1"/>
    <property type="molecule type" value="Genomic_DNA"/>
</dbReference>
<dbReference type="Proteomes" id="UP000835287">
    <property type="component" value="Chromosome"/>
</dbReference>
<gene>
    <name evidence="2" type="ORF">XAC301_06610</name>
</gene>
<protein>
    <submittedName>
        <fullName evidence="2">Uncharacterized protein</fullName>
    </submittedName>
</protein>
<keyword evidence="3" id="KW-1185">Reference proteome</keyword>
<proteinExistence type="predicted"/>
<keyword evidence="1" id="KW-0472">Membrane</keyword>
<dbReference type="RefSeq" id="WP_275548300.1">
    <property type="nucleotide sequence ID" value="NZ_HG992338.1"/>
</dbReference>
<name>A0ABM8QQQ6_9XANT</name>
<accession>A0ABM8QQQ6</accession>
<organism evidence="2 3">
    <name type="scientific">Xanthomonas arboricola pv. corylina</name>
    <dbReference type="NCBI Taxonomy" id="487821"/>
    <lineage>
        <taxon>Bacteria</taxon>
        <taxon>Pseudomonadati</taxon>
        <taxon>Pseudomonadota</taxon>
        <taxon>Gammaproteobacteria</taxon>
        <taxon>Lysobacterales</taxon>
        <taxon>Lysobacteraceae</taxon>
        <taxon>Xanthomonas</taxon>
    </lineage>
</organism>
<feature type="transmembrane region" description="Helical" evidence="1">
    <location>
        <begin position="115"/>
        <end position="146"/>
    </location>
</feature>
<dbReference type="EMBL" id="HG992338">
    <property type="protein sequence ID" value="CAE6710217.1"/>
    <property type="molecule type" value="Genomic_DNA"/>
</dbReference>
<evidence type="ECO:0000313" key="3">
    <source>
        <dbReference type="Proteomes" id="UP000835287"/>
    </source>
</evidence>
<feature type="transmembrane region" description="Helical" evidence="1">
    <location>
        <begin position="59"/>
        <end position="84"/>
    </location>
</feature>
<evidence type="ECO:0000256" key="1">
    <source>
        <dbReference type="SAM" id="Phobius"/>
    </source>
</evidence>
<reference evidence="2 3" key="1">
    <citation type="submission" date="2021-02" db="EMBL/GenBank/DDBJ databases">
        <authorList>
            <person name="Pothier F. J."/>
        </authorList>
    </citation>
    <scope>NUCLEOTIDE SEQUENCE [LARGE SCALE GENOMIC DNA]</scope>
    <source>
        <strain evidence="2 3">301</strain>
    </source>
</reference>
<feature type="transmembrane region" description="Helical" evidence="1">
    <location>
        <begin position="12"/>
        <end position="33"/>
    </location>
</feature>
<keyword evidence="1" id="KW-1133">Transmembrane helix</keyword>